<reference evidence="1 2" key="1">
    <citation type="journal article" date="2020" name="BMC Genomics">
        <title>Intraspecific diversification of the crop wild relative Brassica cretica Lam. using demographic model selection.</title>
        <authorList>
            <person name="Kioukis A."/>
            <person name="Michalopoulou V.A."/>
            <person name="Briers L."/>
            <person name="Pirintsos S."/>
            <person name="Studholme D.J."/>
            <person name="Pavlidis P."/>
            <person name="Sarris P.F."/>
        </authorList>
    </citation>
    <scope>NUCLEOTIDE SEQUENCE [LARGE SCALE GENOMIC DNA]</scope>
    <source>
        <strain evidence="2">cv. PFS-1207/04</strain>
    </source>
</reference>
<accession>A0ABQ7AQ25</accession>
<organism evidence="1 2">
    <name type="scientific">Brassica cretica</name>
    <name type="common">Mustard</name>
    <dbReference type="NCBI Taxonomy" id="69181"/>
    <lineage>
        <taxon>Eukaryota</taxon>
        <taxon>Viridiplantae</taxon>
        <taxon>Streptophyta</taxon>
        <taxon>Embryophyta</taxon>
        <taxon>Tracheophyta</taxon>
        <taxon>Spermatophyta</taxon>
        <taxon>Magnoliopsida</taxon>
        <taxon>eudicotyledons</taxon>
        <taxon>Gunneridae</taxon>
        <taxon>Pentapetalae</taxon>
        <taxon>rosids</taxon>
        <taxon>malvids</taxon>
        <taxon>Brassicales</taxon>
        <taxon>Brassicaceae</taxon>
        <taxon>Brassiceae</taxon>
        <taxon>Brassica</taxon>
    </lineage>
</organism>
<name>A0ABQ7AQ25_BRACR</name>
<protein>
    <submittedName>
        <fullName evidence="1">Uncharacterized protein</fullName>
    </submittedName>
</protein>
<keyword evidence="2" id="KW-1185">Reference proteome</keyword>
<gene>
    <name evidence="1" type="ORF">DY000_02062612</name>
</gene>
<dbReference type="Proteomes" id="UP000266723">
    <property type="component" value="Unassembled WGS sequence"/>
</dbReference>
<evidence type="ECO:0000313" key="2">
    <source>
        <dbReference type="Proteomes" id="UP000266723"/>
    </source>
</evidence>
<dbReference type="EMBL" id="QGKV02001556">
    <property type="protein sequence ID" value="KAF3516272.1"/>
    <property type="molecule type" value="Genomic_DNA"/>
</dbReference>
<proteinExistence type="predicted"/>
<sequence>MFYELQLGGDVFELGQADGVRFMGGQCLRLLVGDLSCGSVGTKVVERKVLKPASTLSPPLFCEVSAWLGLSLGFLVRPDPLGSVEIMWLVLSRGCVWGASSLSVVARAWRFSWQCVSSSRDWIRISFGVSVRSIDISKPG</sequence>
<comment type="caution">
    <text evidence="1">The sequence shown here is derived from an EMBL/GenBank/DDBJ whole genome shotgun (WGS) entry which is preliminary data.</text>
</comment>
<evidence type="ECO:0000313" key="1">
    <source>
        <dbReference type="EMBL" id="KAF3516272.1"/>
    </source>
</evidence>